<sequence>MRQLHFYRILAIITLCGFFVCLTPLTANAQVVNEPILNEAPKPANPLDTSLFSVPFNKAVSQPWNRTAIITDYIQNFVGSSVSVSELGWTGSVSGCVAGSISALAQNRVIQRINYYRRLVGLPDNMTLDPSRNAATQEAALMMLANNSLSHSPPTSWLCYTATGAAGAGSSNIAIGSFAANAIKLYMDDPGSGNEPAGHRRWILYSRANSFGTGSTNNSDALWVFNAFSTPAGLPPYVAYPPAGYVPRALVPQRWSISIPSANFTNATVQVMDDTNAPVAVTRYTPTNGYGDNTLVWDLTNPGTALAWNGSADKTFSVQVSGVVINGITQSPYSYTVVAIDPNTFCPYPTPVAACSVTANNSPSIYYGVETFRFNTIDVTSGSASNEGLTYVDRTCLNSTTVTAGNSYSMTLKGAFSNTHTLKAYIDFNNNGQFTDAGEQVLSAVSANTQSVTIPIPQTAVANTPLRIRVLADAPNTSASGPCLVAGSNSFGAGQIEDFTVFVQGVSCNTMYTVKAGNWNDPTVWSCNRIPVATDAVELRHAVAVPDNLIARALKITYQAGQTLTLGTNARLLLNQ</sequence>
<evidence type="ECO:0000313" key="5">
    <source>
        <dbReference type="Proteomes" id="UP000181790"/>
    </source>
</evidence>
<dbReference type="Pfam" id="PF20009">
    <property type="entry name" value="GEVED"/>
    <property type="match status" value="1"/>
</dbReference>
<dbReference type="CDD" id="cd05379">
    <property type="entry name" value="CAP_bacterial"/>
    <property type="match status" value="1"/>
</dbReference>
<accession>A0A1S2VMM4</accession>
<keyword evidence="5" id="KW-1185">Reference proteome</keyword>
<evidence type="ECO:0000256" key="1">
    <source>
        <dbReference type="SAM" id="SignalP"/>
    </source>
</evidence>
<dbReference type="InterPro" id="IPR035940">
    <property type="entry name" value="CAP_sf"/>
</dbReference>
<name>A0A1S2VMM4_9BACT</name>
<feature type="domain" description="SCP" evidence="2">
    <location>
        <begin position="111"/>
        <end position="221"/>
    </location>
</feature>
<comment type="caution">
    <text evidence="4">The sequence shown here is derived from an EMBL/GenBank/DDBJ whole genome shotgun (WGS) entry which is preliminary data.</text>
</comment>
<dbReference type="SUPFAM" id="SSF55797">
    <property type="entry name" value="PR-1-like"/>
    <property type="match status" value="1"/>
</dbReference>
<dbReference type="InterPro" id="IPR014044">
    <property type="entry name" value="CAP_dom"/>
</dbReference>
<dbReference type="AlphaFoldDB" id="A0A1S2VMM4"/>
<evidence type="ECO:0000259" key="2">
    <source>
        <dbReference type="Pfam" id="PF00188"/>
    </source>
</evidence>
<dbReference type="RefSeq" id="WP_071503147.1">
    <property type="nucleotide sequence ID" value="NZ_MORL01000004.1"/>
</dbReference>
<proteinExistence type="predicted"/>
<keyword evidence="1" id="KW-0732">Signal</keyword>
<protein>
    <submittedName>
        <fullName evidence="4">Uncharacterized protein</fullName>
    </submittedName>
</protein>
<dbReference type="Pfam" id="PF00188">
    <property type="entry name" value="CAP"/>
    <property type="match status" value="1"/>
</dbReference>
<reference evidence="4 5" key="1">
    <citation type="submission" date="2016-10" db="EMBL/GenBank/DDBJ databases">
        <title>Arsenicibacter rosenii gen. nov., sp. nov., an efficient arsenic-methylating bacterium isolated from an arsenic-contaminated paddy soil.</title>
        <authorList>
            <person name="Huang K."/>
        </authorList>
    </citation>
    <scope>NUCLEOTIDE SEQUENCE [LARGE SCALE GENOMIC DNA]</scope>
    <source>
        <strain evidence="4 5">SM-1</strain>
    </source>
</reference>
<evidence type="ECO:0000313" key="4">
    <source>
        <dbReference type="EMBL" id="OIN59465.1"/>
    </source>
</evidence>
<organism evidence="4 5">
    <name type="scientific">Arsenicibacter rosenii</name>
    <dbReference type="NCBI Taxonomy" id="1750698"/>
    <lineage>
        <taxon>Bacteria</taxon>
        <taxon>Pseudomonadati</taxon>
        <taxon>Bacteroidota</taxon>
        <taxon>Cytophagia</taxon>
        <taxon>Cytophagales</taxon>
        <taxon>Spirosomataceae</taxon>
        <taxon>Arsenicibacter</taxon>
    </lineage>
</organism>
<dbReference type="InterPro" id="IPR045474">
    <property type="entry name" value="GEVED"/>
</dbReference>
<evidence type="ECO:0000259" key="3">
    <source>
        <dbReference type="Pfam" id="PF20009"/>
    </source>
</evidence>
<feature type="chain" id="PRO_5010218923" evidence="1">
    <location>
        <begin position="30"/>
        <end position="576"/>
    </location>
</feature>
<dbReference type="Proteomes" id="UP000181790">
    <property type="component" value="Unassembled WGS sequence"/>
</dbReference>
<dbReference type="EMBL" id="MORL01000004">
    <property type="protein sequence ID" value="OIN59465.1"/>
    <property type="molecule type" value="Genomic_DNA"/>
</dbReference>
<dbReference type="Gene3D" id="3.40.33.10">
    <property type="entry name" value="CAP"/>
    <property type="match status" value="1"/>
</dbReference>
<feature type="signal peptide" evidence="1">
    <location>
        <begin position="1"/>
        <end position="29"/>
    </location>
</feature>
<dbReference type="OrthoDB" id="6385856at2"/>
<gene>
    <name evidence="4" type="ORF">BLX24_10880</name>
</gene>
<feature type="domain" description="GEVED" evidence="3">
    <location>
        <begin position="422"/>
        <end position="501"/>
    </location>
</feature>